<comment type="similarity">
    <text evidence="1 7">Belongs to the peptidase S11 family.</text>
</comment>
<sequence>MKELSVTGESPDESKQVQSSTGPTQAPPETEEASEVKAPSETEEPTRPKAPQAPEAPSAPKAKAKAGAGASPAWAASPRPSTADDARADDGIPADPRRSLSAGTTGRKPASDGAKAPAESESRQTPRWAAGGTDSAAEATAVLPALGAAADAGADTARTPSTAERHPAPATAPSGDGPRPAARKPDRQAAVKPAQAPTPARETAPVPPVAPPRPPAAGSSGPKAAERPTAVPRPAITARPGTAPGTQPGAGQPEQRPGPPIDLLAQLTNTPAPPQTPMRSAARRFKIWGPVAGVLAVGVVTAQMVRPLPQPTLALEGSASYTFQGGFSVPWPDHGQSAAKVVGAGSLGTSGEQKPVPTASVAKVMTAYVILKGHPLKKGESGEQITLDAQAEADSAKKDESRVPLKAGQRFTQEQMLQMLMIPSGNNVARQLARWDAGSEDAFAEKMNKVARELGMKDTVYTDPSGFLESTRSTAADQLKLAEAVMQNDVFRQVVRMPSATIPGLEKPIYNNNALLTTQPGTAGIKTGSTTPAGGALMWAAYRTVDGKDQLILGVTMDQRSPGGDSNAHLKRALDNTQKVIAGIRDGLVSATVVKKGQVVGYVDDGLDGRTPLVATADLKSAGWPGLKPTFTLADGGRAVPHEAKAGTEVGVLTVGDGPGAAKVPVALQKDLSEPGFGSKLVRLG</sequence>
<feature type="compositionally biased region" description="Low complexity" evidence="8">
    <location>
        <begin position="240"/>
        <end position="253"/>
    </location>
</feature>
<dbReference type="InterPro" id="IPR018044">
    <property type="entry name" value="Peptidase_S11"/>
</dbReference>
<dbReference type="Proteomes" id="UP001519291">
    <property type="component" value="Unassembled WGS sequence"/>
</dbReference>
<organism evidence="10 11">
    <name type="scientific">Streptomyces syringium</name>
    <dbReference type="NCBI Taxonomy" id="76729"/>
    <lineage>
        <taxon>Bacteria</taxon>
        <taxon>Bacillati</taxon>
        <taxon>Actinomycetota</taxon>
        <taxon>Actinomycetes</taxon>
        <taxon>Kitasatosporales</taxon>
        <taxon>Streptomycetaceae</taxon>
        <taxon>Streptomyces</taxon>
    </lineage>
</organism>
<dbReference type="PANTHER" id="PTHR21581">
    <property type="entry name" value="D-ALANYL-D-ALANINE CARBOXYPEPTIDASE"/>
    <property type="match status" value="1"/>
</dbReference>
<feature type="compositionally biased region" description="Pro residues" evidence="8">
    <location>
        <begin position="205"/>
        <end position="215"/>
    </location>
</feature>
<keyword evidence="10" id="KW-0121">Carboxypeptidase</keyword>
<feature type="region of interest" description="Disordered" evidence="8">
    <location>
        <begin position="1"/>
        <end position="277"/>
    </location>
</feature>
<dbReference type="Pfam" id="PF00768">
    <property type="entry name" value="Peptidase_S11"/>
    <property type="match status" value="1"/>
</dbReference>
<evidence type="ECO:0000313" key="10">
    <source>
        <dbReference type="EMBL" id="MBP2406852.1"/>
    </source>
</evidence>
<feature type="compositionally biased region" description="Low complexity" evidence="8">
    <location>
        <begin position="136"/>
        <end position="157"/>
    </location>
</feature>
<feature type="domain" description="Peptidase S11 D-alanyl-D-alanine carboxypeptidase A N-terminal" evidence="9">
    <location>
        <begin position="352"/>
        <end position="558"/>
    </location>
</feature>
<reference evidence="10 11" key="1">
    <citation type="submission" date="2021-03" db="EMBL/GenBank/DDBJ databases">
        <title>Sequencing the genomes of 1000 actinobacteria strains.</title>
        <authorList>
            <person name="Klenk H.-P."/>
        </authorList>
    </citation>
    <scope>NUCLEOTIDE SEQUENCE [LARGE SCALE GENOMIC DNA]</scope>
    <source>
        <strain evidence="10 11">DSM 41480</strain>
    </source>
</reference>
<proteinExistence type="inferred from homology"/>
<gene>
    <name evidence="10" type="ORF">JO379_006321</name>
</gene>
<evidence type="ECO:0000313" key="11">
    <source>
        <dbReference type="Proteomes" id="UP001519291"/>
    </source>
</evidence>
<accession>A0ABS4YDH3</accession>
<evidence type="ECO:0000256" key="1">
    <source>
        <dbReference type="ARBA" id="ARBA00007164"/>
    </source>
</evidence>
<evidence type="ECO:0000256" key="7">
    <source>
        <dbReference type="RuleBase" id="RU004016"/>
    </source>
</evidence>
<evidence type="ECO:0000256" key="4">
    <source>
        <dbReference type="ARBA" id="ARBA00022960"/>
    </source>
</evidence>
<evidence type="ECO:0000256" key="2">
    <source>
        <dbReference type="ARBA" id="ARBA00022729"/>
    </source>
</evidence>
<dbReference type="InterPro" id="IPR012338">
    <property type="entry name" value="Beta-lactam/transpept-like"/>
</dbReference>
<evidence type="ECO:0000256" key="3">
    <source>
        <dbReference type="ARBA" id="ARBA00022801"/>
    </source>
</evidence>
<dbReference type="Gene3D" id="3.40.710.10">
    <property type="entry name" value="DD-peptidase/beta-lactamase superfamily"/>
    <property type="match status" value="1"/>
</dbReference>
<keyword evidence="10" id="KW-0645">Protease</keyword>
<keyword evidence="5" id="KW-0573">Peptidoglycan synthesis</keyword>
<keyword evidence="2" id="KW-0732">Signal</keyword>
<feature type="compositionally biased region" description="Low complexity" evidence="8">
    <location>
        <begin position="49"/>
        <end position="81"/>
    </location>
</feature>
<evidence type="ECO:0000256" key="6">
    <source>
        <dbReference type="ARBA" id="ARBA00023316"/>
    </source>
</evidence>
<comment type="caution">
    <text evidence="10">The sequence shown here is derived from an EMBL/GenBank/DDBJ whole genome shotgun (WGS) entry which is preliminary data.</text>
</comment>
<keyword evidence="11" id="KW-1185">Reference proteome</keyword>
<name>A0ABS4YDH3_9ACTN</name>
<feature type="compositionally biased region" description="Basic and acidic residues" evidence="8">
    <location>
        <begin position="34"/>
        <end position="47"/>
    </location>
</feature>
<evidence type="ECO:0000256" key="5">
    <source>
        <dbReference type="ARBA" id="ARBA00022984"/>
    </source>
</evidence>
<evidence type="ECO:0000256" key="8">
    <source>
        <dbReference type="SAM" id="MobiDB-lite"/>
    </source>
</evidence>
<keyword evidence="6" id="KW-0961">Cell wall biogenesis/degradation</keyword>
<dbReference type="InterPro" id="IPR001967">
    <property type="entry name" value="Peptidase_S11_N"/>
</dbReference>
<keyword evidence="4" id="KW-0133">Cell shape</keyword>
<dbReference type="SUPFAM" id="SSF56601">
    <property type="entry name" value="beta-lactamase/transpeptidase-like"/>
    <property type="match status" value="1"/>
</dbReference>
<dbReference type="PRINTS" id="PR00725">
    <property type="entry name" value="DADACBPTASE1"/>
</dbReference>
<dbReference type="GO" id="GO:0004180">
    <property type="term" value="F:carboxypeptidase activity"/>
    <property type="evidence" value="ECO:0007669"/>
    <property type="project" value="UniProtKB-KW"/>
</dbReference>
<dbReference type="PANTHER" id="PTHR21581:SF33">
    <property type="entry name" value="D-ALANYL-D-ALANINE CARBOXYPEPTIDASE DACB"/>
    <property type="match status" value="1"/>
</dbReference>
<dbReference type="EMBL" id="JAGIOH010000001">
    <property type="protein sequence ID" value="MBP2406852.1"/>
    <property type="molecule type" value="Genomic_DNA"/>
</dbReference>
<feature type="compositionally biased region" description="Basic and acidic residues" evidence="8">
    <location>
        <begin position="82"/>
        <end position="98"/>
    </location>
</feature>
<evidence type="ECO:0000259" key="9">
    <source>
        <dbReference type="Pfam" id="PF00768"/>
    </source>
</evidence>
<keyword evidence="3" id="KW-0378">Hydrolase</keyword>
<protein>
    <submittedName>
        <fullName evidence="10">D-alanyl-D-alanine carboxypeptidase</fullName>
    </submittedName>
</protein>